<dbReference type="Proteomes" id="UP001058184">
    <property type="component" value="Chromosome"/>
</dbReference>
<dbReference type="EMBL" id="CP081078">
    <property type="protein sequence ID" value="UWQ59953.1"/>
    <property type="molecule type" value="Genomic_DNA"/>
</dbReference>
<evidence type="ECO:0000313" key="1">
    <source>
        <dbReference type="EMBL" id="UWQ59953.1"/>
    </source>
</evidence>
<organism evidence="1 2">
    <name type="scientific">Leisingera caerulea</name>
    <name type="common">Phaeobacter caeruleus</name>
    <dbReference type="NCBI Taxonomy" id="506591"/>
    <lineage>
        <taxon>Bacteria</taxon>
        <taxon>Pseudomonadati</taxon>
        <taxon>Pseudomonadota</taxon>
        <taxon>Alphaproteobacteria</taxon>
        <taxon>Rhodobacterales</taxon>
        <taxon>Roseobacteraceae</taxon>
        <taxon>Leisingera</taxon>
    </lineage>
</organism>
<dbReference type="RefSeq" id="WP_260003777.1">
    <property type="nucleotide sequence ID" value="NZ_CP081078.1"/>
</dbReference>
<gene>
    <name evidence="1" type="ORF">K3722_07435</name>
</gene>
<accession>A0ABY5X050</accession>
<sequence>MCNDQTESKRARVRRLVIQPLQDLGFRFPKGTKEDRQRAMLDRLADSIAYMSDKGLIALQQSLQTKGEGSAKCFWPCRATVMGWAEALEHRPLDELPELLGWFRSRAGAEAMRDGVLLAEYLFWRDNKRPPAKGPEKDRVRRQAAEFNSEYQKIMERRARGFPDIHDQGEFVRWYERTLKKCEAWVMEGKAARKEAGLKEGMQV</sequence>
<keyword evidence="2" id="KW-1185">Reference proteome</keyword>
<reference evidence="1" key="1">
    <citation type="submission" date="2021-08" db="EMBL/GenBank/DDBJ databases">
        <authorList>
            <person name="Nwanade C."/>
            <person name="Wang M."/>
            <person name="Masoudi A."/>
            <person name="Yu Z."/>
            <person name="Liu J."/>
        </authorList>
    </citation>
    <scope>NUCLEOTIDE SEQUENCE</scope>
    <source>
        <strain evidence="1">S141</strain>
    </source>
</reference>
<evidence type="ECO:0000313" key="2">
    <source>
        <dbReference type="Proteomes" id="UP001058184"/>
    </source>
</evidence>
<proteinExistence type="predicted"/>
<protein>
    <submittedName>
        <fullName evidence="1">Uncharacterized protein</fullName>
    </submittedName>
</protein>
<name>A0ABY5X050_LEICA</name>